<reference evidence="2 3" key="1">
    <citation type="submission" date="2023-12" db="EMBL/GenBank/DDBJ databases">
        <title>A high-quality genome assembly for Dillenia turbinata (Dilleniales).</title>
        <authorList>
            <person name="Chanderbali A."/>
        </authorList>
    </citation>
    <scope>NUCLEOTIDE SEQUENCE [LARGE SCALE GENOMIC DNA]</scope>
    <source>
        <strain evidence="2">LSX21</strain>
        <tissue evidence="2">Leaf</tissue>
    </source>
</reference>
<feature type="region of interest" description="Disordered" evidence="1">
    <location>
        <begin position="53"/>
        <end position="81"/>
    </location>
</feature>
<dbReference type="Proteomes" id="UP001370490">
    <property type="component" value="Unassembled WGS sequence"/>
</dbReference>
<evidence type="ECO:0008006" key="4">
    <source>
        <dbReference type="Google" id="ProtNLM"/>
    </source>
</evidence>
<sequence>MAARAHDVAALALRGRLACLNFADSAWRLPVPKSKDAKEIRKAAAEAAKKFGQSQSLNACDEKENSASSAGDAPTQQWKNVVRVPPQSTYYEDDEAIFNLPGLLAKLAEGLLLSPPAFVPYGPGRDDDVESDADVNG</sequence>
<dbReference type="PANTHER" id="PTHR31839">
    <property type="entry name" value="DEHYDRATION-RESPONSIVE ELEMENT-BINDING PROTEIN 1D"/>
    <property type="match status" value="1"/>
</dbReference>
<evidence type="ECO:0000313" key="3">
    <source>
        <dbReference type="Proteomes" id="UP001370490"/>
    </source>
</evidence>
<dbReference type="GO" id="GO:0003700">
    <property type="term" value="F:DNA-binding transcription factor activity"/>
    <property type="evidence" value="ECO:0007669"/>
    <property type="project" value="InterPro"/>
</dbReference>
<dbReference type="AlphaFoldDB" id="A0AAN8ZRT0"/>
<evidence type="ECO:0000313" key="2">
    <source>
        <dbReference type="EMBL" id="KAK6947716.1"/>
    </source>
</evidence>
<dbReference type="EMBL" id="JBAMMX010000001">
    <property type="protein sequence ID" value="KAK6947716.1"/>
    <property type="molecule type" value="Genomic_DNA"/>
</dbReference>
<keyword evidence="3" id="KW-1185">Reference proteome</keyword>
<organism evidence="2 3">
    <name type="scientific">Dillenia turbinata</name>
    <dbReference type="NCBI Taxonomy" id="194707"/>
    <lineage>
        <taxon>Eukaryota</taxon>
        <taxon>Viridiplantae</taxon>
        <taxon>Streptophyta</taxon>
        <taxon>Embryophyta</taxon>
        <taxon>Tracheophyta</taxon>
        <taxon>Spermatophyta</taxon>
        <taxon>Magnoliopsida</taxon>
        <taxon>eudicotyledons</taxon>
        <taxon>Gunneridae</taxon>
        <taxon>Pentapetalae</taxon>
        <taxon>Dilleniales</taxon>
        <taxon>Dilleniaceae</taxon>
        <taxon>Dillenia</taxon>
    </lineage>
</organism>
<feature type="compositionally biased region" description="Polar residues" evidence="1">
    <location>
        <begin position="66"/>
        <end position="79"/>
    </location>
</feature>
<accession>A0AAN8ZRT0</accession>
<evidence type="ECO:0000256" key="1">
    <source>
        <dbReference type="SAM" id="MobiDB-lite"/>
    </source>
</evidence>
<protein>
    <recommendedName>
        <fullName evidence="4">AP2/ERF domain-containing protein</fullName>
    </recommendedName>
</protein>
<gene>
    <name evidence="2" type="ORF">RJ641_001189</name>
</gene>
<proteinExistence type="predicted"/>
<dbReference type="InterPro" id="IPR045277">
    <property type="entry name" value="DRE1A-I"/>
</dbReference>
<name>A0AAN8ZRT0_9MAGN</name>
<dbReference type="PANTHER" id="PTHR31839:SF2">
    <property type="entry name" value="DEHYDRATION-RESPONSIVE ELEMENT-BINDING PROTEIN 1D"/>
    <property type="match status" value="1"/>
</dbReference>
<comment type="caution">
    <text evidence="2">The sequence shown here is derived from an EMBL/GenBank/DDBJ whole genome shotgun (WGS) entry which is preliminary data.</text>
</comment>